<dbReference type="Pfam" id="PF07686">
    <property type="entry name" value="V-set"/>
    <property type="match status" value="1"/>
</dbReference>
<dbReference type="PANTHER" id="PTHR21063">
    <property type="entry name" value="LFA-3"/>
    <property type="match status" value="1"/>
</dbReference>
<evidence type="ECO:0000256" key="1">
    <source>
        <dbReference type="SAM" id="Phobius"/>
    </source>
</evidence>
<dbReference type="InterPro" id="IPR013106">
    <property type="entry name" value="Ig_V-set"/>
</dbReference>
<organism evidence="4 5">
    <name type="scientific">Triplophysa tibetana</name>
    <dbReference type="NCBI Taxonomy" id="1572043"/>
    <lineage>
        <taxon>Eukaryota</taxon>
        <taxon>Metazoa</taxon>
        <taxon>Chordata</taxon>
        <taxon>Craniata</taxon>
        <taxon>Vertebrata</taxon>
        <taxon>Euteleostomi</taxon>
        <taxon>Actinopterygii</taxon>
        <taxon>Neopterygii</taxon>
        <taxon>Teleostei</taxon>
        <taxon>Ostariophysi</taxon>
        <taxon>Cypriniformes</taxon>
        <taxon>Nemacheilidae</taxon>
        <taxon>Triplophysa</taxon>
    </lineage>
</organism>
<accession>A0A5A9NQI2</accession>
<dbReference type="CDD" id="cd00096">
    <property type="entry name" value="Ig"/>
    <property type="match status" value="1"/>
</dbReference>
<dbReference type="AlphaFoldDB" id="A0A5A9NQI2"/>
<dbReference type="FunFam" id="2.60.40.10:FF:002431">
    <property type="entry name" value="Si:ch211-222k6.3"/>
    <property type="match status" value="1"/>
</dbReference>
<keyword evidence="1" id="KW-1133">Transmembrane helix</keyword>
<dbReference type="PANTHER" id="PTHR21063:SF4">
    <property type="entry name" value="CD48 ANTIGEN-RELATED"/>
    <property type="match status" value="1"/>
</dbReference>
<feature type="signal peptide" evidence="2">
    <location>
        <begin position="1"/>
        <end position="20"/>
    </location>
</feature>
<dbReference type="Proteomes" id="UP000324632">
    <property type="component" value="Chromosome 14"/>
</dbReference>
<dbReference type="InterPro" id="IPR036179">
    <property type="entry name" value="Ig-like_dom_sf"/>
</dbReference>
<dbReference type="Gene3D" id="2.60.40.10">
    <property type="entry name" value="Immunoglobulins"/>
    <property type="match status" value="2"/>
</dbReference>
<keyword evidence="1" id="KW-0812">Transmembrane</keyword>
<evidence type="ECO:0000259" key="3">
    <source>
        <dbReference type="PROSITE" id="PS50835"/>
    </source>
</evidence>
<feature type="chain" id="PRO_5022816985" description="Ig-like domain-containing protein" evidence="2">
    <location>
        <begin position="21"/>
        <end position="305"/>
    </location>
</feature>
<dbReference type="InterPro" id="IPR013783">
    <property type="entry name" value="Ig-like_fold"/>
</dbReference>
<evidence type="ECO:0000313" key="4">
    <source>
        <dbReference type="EMBL" id="KAA0711970.1"/>
    </source>
</evidence>
<dbReference type="InterPro" id="IPR007110">
    <property type="entry name" value="Ig-like_dom"/>
</dbReference>
<keyword evidence="2" id="KW-0732">Signal</keyword>
<comment type="caution">
    <text evidence="4">The sequence shown here is derived from an EMBL/GenBank/DDBJ whole genome shotgun (WGS) entry which is preliminary data.</text>
</comment>
<proteinExistence type="predicted"/>
<evidence type="ECO:0000256" key="2">
    <source>
        <dbReference type="SAM" id="SignalP"/>
    </source>
</evidence>
<keyword evidence="5" id="KW-1185">Reference proteome</keyword>
<sequence>MIYKPGFFALCLWLARGVFGVDPEEVKSVSAMDGDSVTLHTNLTHIQTDIQILWTFKLNTRLAEIIKREQMNIFFVSKDVIFRDHLQMNNQTGSLNITNIKTEHTGLYQLQIISDKISYTSFTVIVHAHLPVPVIIRNSSQCSSSSERSSVSKCVLMCSVMNVTHVNLSWYKGNSLFSSISVSDLNIRLSLPLEVEYHDTNTYRCVVSNPITNHTQHLNINDVCQPCSDFLHLHFILLTAVAVMLPVVISVILVWRFKKYKKQKKQDQTLEEEIIYTEAKISTQQFHNTNVVEEDHTEYSSVVTT</sequence>
<name>A0A5A9NQI2_9TELE</name>
<feature type="domain" description="Ig-like" evidence="3">
    <location>
        <begin position="133"/>
        <end position="221"/>
    </location>
</feature>
<protein>
    <recommendedName>
        <fullName evidence="3">Ig-like domain-containing protein</fullName>
    </recommendedName>
</protein>
<evidence type="ECO:0000313" key="5">
    <source>
        <dbReference type="Proteomes" id="UP000324632"/>
    </source>
</evidence>
<dbReference type="EMBL" id="SOYY01000014">
    <property type="protein sequence ID" value="KAA0711970.1"/>
    <property type="molecule type" value="Genomic_DNA"/>
</dbReference>
<reference evidence="4 5" key="1">
    <citation type="journal article" date="2019" name="Mol. Ecol. Resour.">
        <title>Chromosome-level genome assembly of Triplophysa tibetana, a fish adapted to the harsh high-altitude environment of the Tibetan Plateau.</title>
        <authorList>
            <person name="Yang X."/>
            <person name="Liu H."/>
            <person name="Ma Z."/>
            <person name="Zou Y."/>
            <person name="Zou M."/>
            <person name="Mao Y."/>
            <person name="Li X."/>
            <person name="Wang H."/>
            <person name="Chen T."/>
            <person name="Wang W."/>
            <person name="Yang R."/>
        </authorList>
    </citation>
    <scope>NUCLEOTIDE SEQUENCE [LARGE SCALE GENOMIC DNA]</scope>
    <source>
        <strain evidence="4">TTIB1903HZAU</strain>
        <tissue evidence="4">Muscle</tissue>
    </source>
</reference>
<dbReference type="PROSITE" id="PS50835">
    <property type="entry name" value="IG_LIKE"/>
    <property type="match status" value="1"/>
</dbReference>
<dbReference type="SUPFAM" id="SSF48726">
    <property type="entry name" value="Immunoglobulin"/>
    <property type="match status" value="2"/>
</dbReference>
<gene>
    <name evidence="4" type="ORF">E1301_Tti021802</name>
</gene>
<feature type="transmembrane region" description="Helical" evidence="1">
    <location>
        <begin position="231"/>
        <end position="255"/>
    </location>
</feature>
<keyword evidence="1" id="KW-0472">Membrane</keyword>